<feature type="compositionally biased region" description="Low complexity" evidence="5">
    <location>
        <begin position="74"/>
        <end position="92"/>
    </location>
</feature>
<feature type="signal peptide" evidence="7">
    <location>
        <begin position="1"/>
        <end position="22"/>
    </location>
</feature>
<evidence type="ECO:0000256" key="3">
    <source>
        <dbReference type="ARBA" id="ARBA00022989"/>
    </source>
</evidence>
<keyword evidence="4 6" id="KW-0472">Membrane</keyword>
<keyword evidence="3 6" id="KW-1133">Transmembrane helix</keyword>
<dbReference type="GO" id="GO:0016020">
    <property type="term" value="C:membrane"/>
    <property type="evidence" value="ECO:0007669"/>
    <property type="project" value="UniProtKB-SubCell"/>
</dbReference>
<organism evidence="9 10">
    <name type="scientific">Westerdykella ornata</name>
    <dbReference type="NCBI Taxonomy" id="318751"/>
    <lineage>
        <taxon>Eukaryota</taxon>
        <taxon>Fungi</taxon>
        <taxon>Dikarya</taxon>
        <taxon>Ascomycota</taxon>
        <taxon>Pezizomycotina</taxon>
        <taxon>Dothideomycetes</taxon>
        <taxon>Pleosporomycetidae</taxon>
        <taxon>Pleosporales</taxon>
        <taxon>Sporormiaceae</taxon>
        <taxon>Westerdykella</taxon>
    </lineage>
</organism>
<protein>
    <recommendedName>
        <fullName evidence="8">TM7S3/TM198-like domain-containing protein</fullName>
    </recommendedName>
</protein>
<name>A0A6A6JC43_WESOR</name>
<feature type="transmembrane region" description="Helical" evidence="6">
    <location>
        <begin position="224"/>
        <end position="243"/>
    </location>
</feature>
<comment type="subcellular location">
    <subcellularLocation>
        <location evidence="1">Membrane</location>
        <topology evidence="1">Multi-pass membrane protein</topology>
    </subcellularLocation>
</comment>
<feature type="compositionally biased region" description="Polar residues" evidence="5">
    <location>
        <begin position="420"/>
        <end position="433"/>
    </location>
</feature>
<keyword evidence="2 6" id="KW-0812">Transmembrane</keyword>
<feature type="non-terminal residue" evidence="9">
    <location>
        <position position="458"/>
    </location>
</feature>
<dbReference type="GeneID" id="54549054"/>
<sequence length="458" mass="49471">MRSYLYLVIGLALILFFDAATASRIPLDPRQDESALTEAAPGATTTALESSPVPATVKSEETSARETSTERQTEALTSSSVNNTQTVSGTSTPHTTSTAPVRLPIQPKITPAIGLAGAILLISGAVYAVTGIRNKLLYISFSSAYLASLAVTVLIVYLMTPPVSDAVQGAYFVAAFMTGVVFGAISLVFSDITDGLGCLLGGFCLSMWFLTVKEGGLIKSTPGRAIFIGCMSVAAFAVSFSHYTKTYGLISLMSFAGATVTVLGIDCFSRAGLKEFWLYLWGLTPDSFPLFTDTYPLTRGIKAEIAGIVLLTVFGIVSQVKLWNIARRQEAYDAAERAERDRTAREEEEDVARRLQVTLKHGLAKWEKIYGKDARPRDSVIEPSNKGSDKSSASTSEKQILHSKSVELKNLPNRHRSSLREQGSGTKSETQRIGPSVIVTYVSEEDDEIQAIDIHDQP</sequence>
<feature type="region of interest" description="Disordered" evidence="5">
    <location>
        <begin position="32"/>
        <end position="101"/>
    </location>
</feature>
<evidence type="ECO:0000256" key="1">
    <source>
        <dbReference type="ARBA" id="ARBA00004141"/>
    </source>
</evidence>
<dbReference type="AlphaFoldDB" id="A0A6A6JC43"/>
<feature type="compositionally biased region" description="Basic and acidic residues" evidence="5">
    <location>
        <begin position="58"/>
        <end position="73"/>
    </location>
</feature>
<evidence type="ECO:0000256" key="7">
    <source>
        <dbReference type="SAM" id="SignalP"/>
    </source>
</evidence>
<feature type="transmembrane region" description="Helical" evidence="6">
    <location>
        <begin position="305"/>
        <end position="323"/>
    </location>
</feature>
<dbReference type="PANTHER" id="PTHR39469:SF1">
    <property type="entry name" value="DUF4203 DOMAIN-CONTAINING PROTEIN"/>
    <property type="match status" value="1"/>
</dbReference>
<evidence type="ECO:0000256" key="2">
    <source>
        <dbReference type="ARBA" id="ARBA00022692"/>
    </source>
</evidence>
<dbReference type="Proteomes" id="UP000800097">
    <property type="component" value="Unassembled WGS sequence"/>
</dbReference>
<gene>
    <name evidence="9" type="ORF">EI97DRAFT_382894</name>
</gene>
<dbReference type="OrthoDB" id="102260at2759"/>
<evidence type="ECO:0000313" key="10">
    <source>
        <dbReference type="Proteomes" id="UP000800097"/>
    </source>
</evidence>
<feature type="domain" description="TM7S3/TM198-like" evidence="8">
    <location>
        <begin position="117"/>
        <end position="320"/>
    </location>
</feature>
<dbReference type="InterPro" id="IPR025256">
    <property type="entry name" value="TM7S3/TM198-like_dom"/>
</dbReference>
<evidence type="ECO:0000256" key="6">
    <source>
        <dbReference type="SAM" id="Phobius"/>
    </source>
</evidence>
<feature type="transmembrane region" description="Helical" evidence="6">
    <location>
        <begin position="170"/>
        <end position="189"/>
    </location>
</feature>
<evidence type="ECO:0000313" key="9">
    <source>
        <dbReference type="EMBL" id="KAF2273837.1"/>
    </source>
</evidence>
<proteinExistence type="predicted"/>
<feature type="transmembrane region" description="Helical" evidence="6">
    <location>
        <begin position="250"/>
        <end position="273"/>
    </location>
</feature>
<feature type="chain" id="PRO_5025683827" description="TM7S3/TM198-like domain-containing protein" evidence="7">
    <location>
        <begin position="23"/>
        <end position="458"/>
    </location>
</feature>
<feature type="transmembrane region" description="Helical" evidence="6">
    <location>
        <begin position="196"/>
        <end position="212"/>
    </location>
</feature>
<feature type="region of interest" description="Disordered" evidence="5">
    <location>
        <begin position="377"/>
        <end position="437"/>
    </location>
</feature>
<dbReference type="PANTHER" id="PTHR39469">
    <property type="entry name" value="CHROMOSOME 1, WHOLE GENOME SHOTGUN SEQUENCE"/>
    <property type="match status" value="1"/>
</dbReference>
<feature type="transmembrane region" description="Helical" evidence="6">
    <location>
        <begin position="109"/>
        <end position="129"/>
    </location>
</feature>
<accession>A0A6A6JC43</accession>
<dbReference type="RefSeq" id="XP_033651376.1">
    <property type="nucleotide sequence ID" value="XM_033795879.1"/>
</dbReference>
<evidence type="ECO:0000259" key="8">
    <source>
        <dbReference type="Pfam" id="PF13886"/>
    </source>
</evidence>
<reference evidence="9" key="1">
    <citation type="journal article" date="2020" name="Stud. Mycol.">
        <title>101 Dothideomycetes genomes: a test case for predicting lifestyles and emergence of pathogens.</title>
        <authorList>
            <person name="Haridas S."/>
            <person name="Albert R."/>
            <person name="Binder M."/>
            <person name="Bloem J."/>
            <person name="Labutti K."/>
            <person name="Salamov A."/>
            <person name="Andreopoulos B."/>
            <person name="Baker S."/>
            <person name="Barry K."/>
            <person name="Bills G."/>
            <person name="Bluhm B."/>
            <person name="Cannon C."/>
            <person name="Castanera R."/>
            <person name="Culley D."/>
            <person name="Daum C."/>
            <person name="Ezra D."/>
            <person name="Gonzalez J."/>
            <person name="Henrissat B."/>
            <person name="Kuo A."/>
            <person name="Liang C."/>
            <person name="Lipzen A."/>
            <person name="Lutzoni F."/>
            <person name="Magnuson J."/>
            <person name="Mondo S."/>
            <person name="Nolan M."/>
            <person name="Ohm R."/>
            <person name="Pangilinan J."/>
            <person name="Park H.-J."/>
            <person name="Ramirez L."/>
            <person name="Alfaro M."/>
            <person name="Sun H."/>
            <person name="Tritt A."/>
            <person name="Yoshinaga Y."/>
            <person name="Zwiers L.-H."/>
            <person name="Turgeon B."/>
            <person name="Goodwin S."/>
            <person name="Spatafora J."/>
            <person name="Crous P."/>
            <person name="Grigoriev I."/>
        </authorList>
    </citation>
    <scope>NUCLEOTIDE SEQUENCE</scope>
    <source>
        <strain evidence="9">CBS 379.55</strain>
    </source>
</reference>
<dbReference type="Pfam" id="PF13886">
    <property type="entry name" value="TM7S3_TM198"/>
    <property type="match status" value="1"/>
</dbReference>
<evidence type="ECO:0000256" key="4">
    <source>
        <dbReference type="ARBA" id="ARBA00023136"/>
    </source>
</evidence>
<dbReference type="EMBL" id="ML986507">
    <property type="protein sequence ID" value="KAF2273837.1"/>
    <property type="molecule type" value="Genomic_DNA"/>
</dbReference>
<keyword evidence="10" id="KW-1185">Reference proteome</keyword>
<keyword evidence="7" id="KW-0732">Signal</keyword>
<feature type="transmembrane region" description="Helical" evidence="6">
    <location>
        <begin position="136"/>
        <end position="158"/>
    </location>
</feature>
<evidence type="ECO:0000256" key="5">
    <source>
        <dbReference type="SAM" id="MobiDB-lite"/>
    </source>
</evidence>